<keyword evidence="3" id="KW-1185">Reference proteome</keyword>
<reference evidence="2 3" key="1">
    <citation type="submission" date="2024-06" db="EMBL/GenBank/DDBJ databases">
        <title>Sorghum-associated microbial communities from plants grown in Nebraska, USA.</title>
        <authorList>
            <person name="Schachtman D."/>
        </authorList>
    </citation>
    <scope>NUCLEOTIDE SEQUENCE [LARGE SCALE GENOMIC DNA]</scope>
    <source>
        <strain evidence="2 3">736</strain>
    </source>
</reference>
<evidence type="ECO:0000313" key="3">
    <source>
        <dbReference type="Proteomes" id="UP001549363"/>
    </source>
</evidence>
<keyword evidence="1" id="KW-0472">Membrane</keyword>
<sequence length="40" mass="4669">MDKFIIFYAPFIVVIIGSVVAFWWAPKDRHATKNEGESRE</sequence>
<evidence type="ECO:0008006" key="4">
    <source>
        <dbReference type="Google" id="ProtNLM"/>
    </source>
</evidence>
<gene>
    <name evidence="2" type="ORF">ABIA69_004375</name>
</gene>
<feature type="transmembrane region" description="Helical" evidence="1">
    <location>
        <begin position="6"/>
        <end position="25"/>
    </location>
</feature>
<dbReference type="InterPro" id="IPR054381">
    <property type="entry name" value="CydS"/>
</dbReference>
<dbReference type="EMBL" id="JBEPSB010000033">
    <property type="protein sequence ID" value="MET4563182.1"/>
    <property type="molecule type" value="Genomic_DNA"/>
</dbReference>
<dbReference type="Pfam" id="PF22282">
    <property type="entry name" value="CydS"/>
    <property type="match status" value="1"/>
</dbReference>
<protein>
    <recommendedName>
        <fullName evidence="4">Cbb3-type cytochrome c oxidase subunit 3</fullName>
    </recommendedName>
</protein>
<evidence type="ECO:0000256" key="1">
    <source>
        <dbReference type="SAM" id="Phobius"/>
    </source>
</evidence>
<comment type="caution">
    <text evidence="2">The sequence shown here is derived from an EMBL/GenBank/DDBJ whole genome shotgun (WGS) entry which is preliminary data.</text>
</comment>
<accession>A0ABV2PQF8</accession>
<evidence type="ECO:0000313" key="2">
    <source>
        <dbReference type="EMBL" id="MET4563182.1"/>
    </source>
</evidence>
<name>A0ABV2PQF8_9BACI</name>
<keyword evidence="1" id="KW-1133">Transmembrane helix</keyword>
<dbReference type="RefSeq" id="WP_354473070.1">
    <property type="nucleotide sequence ID" value="NZ_JBEPSB010000033.1"/>
</dbReference>
<keyword evidence="1" id="KW-0812">Transmembrane</keyword>
<proteinExistence type="predicted"/>
<organism evidence="2 3">
    <name type="scientific">Lysinibacillus parviboronicapiens</name>
    <dbReference type="NCBI Taxonomy" id="436516"/>
    <lineage>
        <taxon>Bacteria</taxon>
        <taxon>Bacillati</taxon>
        <taxon>Bacillota</taxon>
        <taxon>Bacilli</taxon>
        <taxon>Bacillales</taxon>
        <taxon>Bacillaceae</taxon>
        <taxon>Lysinibacillus</taxon>
    </lineage>
</organism>
<dbReference type="Proteomes" id="UP001549363">
    <property type="component" value="Unassembled WGS sequence"/>
</dbReference>